<dbReference type="Proteomes" id="UP000001916">
    <property type="component" value="Chromosome"/>
</dbReference>
<feature type="binding site" evidence="7">
    <location>
        <position position="145"/>
    </location>
    <ligand>
        <name>substrate</name>
    </ligand>
</feature>
<dbReference type="GO" id="GO:0005737">
    <property type="term" value="C:cytoplasm"/>
    <property type="evidence" value="ECO:0007669"/>
    <property type="project" value="TreeGrafter"/>
</dbReference>
<dbReference type="Pfam" id="PF01712">
    <property type="entry name" value="dNK"/>
    <property type="match status" value="1"/>
</dbReference>
<dbReference type="KEGG" id="msv:Mesil_2454"/>
<keyword evidence="4 10" id="KW-0418">Kinase</keyword>
<evidence type="ECO:0000256" key="3">
    <source>
        <dbReference type="ARBA" id="ARBA00022741"/>
    </source>
</evidence>
<dbReference type="GO" id="GO:0019136">
    <property type="term" value="F:deoxynucleoside kinase activity"/>
    <property type="evidence" value="ECO:0007669"/>
    <property type="project" value="InterPro"/>
</dbReference>
<feature type="binding site" evidence="8">
    <location>
        <begin position="7"/>
        <end position="15"/>
    </location>
    <ligand>
        <name>ATP</name>
        <dbReference type="ChEBI" id="CHEBI:30616"/>
    </ligand>
</feature>
<evidence type="ECO:0000256" key="2">
    <source>
        <dbReference type="ARBA" id="ARBA00022679"/>
    </source>
</evidence>
<dbReference type="EMBL" id="CP002042">
    <property type="protein sequence ID" value="ADH64307.1"/>
    <property type="molecule type" value="Genomic_DNA"/>
</dbReference>
<evidence type="ECO:0000259" key="9">
    <source>
        <dbReference type="Pfam" id="PF01712"/>
    </source>
</evidence>
<keyword evidence="2" id="KW-0808">Transferase</keyword>
<evidence type="ECO:0000256" key="6">
    <source>
        <dbReference type="PIRSR" id="PIRSR000705-1"/>
    </source>
</evidence>
<dbReference type="InterPro" id="IPR031314">
    <property type="entry name" value="DNK_dom"/>
</dbReference>
<dbReference type="InterPro" id="IPR027417">
    <property type="entry name" value="P-loop_NTPase"/>
</dbReference>
<evidence type="ECO:0000256" key="4">
    <source>
        <dbReference type="ARBA" id="ARBA00022777"/>
    </source>
</evidence>
<keyword evidence="11" id="KW-1185">Reference proteome</keyword>
<dbReference type="eggNOG" id="COG1428">
    <property type="taxonomic scope" value="Bacteria"/>
</dbReference>
<feature type="binding site" evidence="7">
    <location>
        <position position="43"/>
    </location>
    <ligand>
        <name>substrate</name>
    </ligand>
</feature>
<evidence type="ECO:0000313" key="10">
    <source>
        <dbReference type="EMBL" id="ADH64307.1"/>
    </source>
</evidence>
<dbReference type="STRING" id="526227.Mesil_2454"/>
<sequence>MYIAIAGNIGSGKSSLTALMAEEYGFRPVYEAVDENPYLADFYADMGRWAFPSQVFFLAKRLKQHLEEVNRHVRVVQDRTVFEDAAIFACNLYRQGHLSERDWQTYQQLYEGIAPALRKPDLLIYIRASLPTLKKRIAKRGREYERGIPEEYLRTLNELYESWVQAYALSPKLVLEGDRLDFVESARDRLKLIRTLDKRVRNVRVVQGSLWSGG</sequence>
<name>D7BAT3_ALLS1</name>
<dbReference type="HOGENOM" id="CLU_030466_2_1_0"/>
<evidence type="ECO:0000313" key="11">
    <source>
        <dbReference type="Proteomes" id="UP000001916"/>
    </source>
</evidence>
<evidence type="ECO:0000256" key="5">
    <source>
        <dbReference type="ARBA" id="ARBA00022840"/>
    </source>
</evidence>
<feature type="binding site" evidence="7">
    <location>
        <position position="31"/>
    </location>
    <ligand>
        <name>substrate</name>
    </ligand>
</feature>
<evidence type="ECO:0000256" key="1">
    <source>
        <dbReference type="ARBA" id="ARBA00007420"/>
    </source>
</evidence>
<evidence type="ECO:0000256" key="7">
    <source>
        <dbReference type="PIRSR" id="PIRSR000705-2"/>
    </source>
</evidence>
<feature type="binding site" evidence="8">
    <location>
        <begin position="136"/>
        <end position="140"/>
    </location>
    <ligand>
        <name>ATP</name>
        <dbReference type="ChEBI" id="CHEBI:30616"/>
    </ligand>
</feature>
<dbReference type="Gene3D" id="3.40.50.300">
    <property type="entry name" value="P-loop containing nucleotide triphosphate hydrolases"/>
    <property type="match status" value="1"/>
</dbReference>
<dbReference type="SUPFAM" id="SSF52540">
    <property type="entry name" value="P-loop containing nucleoside triphosphate hydrolases"/>
    <property type="match status" value="1"/>
</dbReference>
<dbReference type="PIRSF" id="PIRSF000705">
    <property type="entry name" value="DNK"/>
    <property type="match status" value="1"/>
</dbReference>
<protein>
    <submittedName>
        <fullName evidence="10">Deoxynucleoside kinase</fullName>
    </submittedName>
</protein>
<dbReference type="GO" id="GO:0005524">
    <property type="term" value="F:ATP binding"/>
    <property type="evidence" value="ECO:0007669"/>
    <property type="project" value="UniProtKB-KW"/>
</dbReference>
<dbReference type="InterPro" id="IPR050566">
    <property type="entry name" value="Deoxyribonucleoside_kinase"/>
</dbReference>
<accession>D7BAT3</accession>
<dbReference type="AlphaFoldDB" id="D7BAT3"/>
<feature type="binding site" evidence="7">
    <location>
        <position position="54"/>
    </location>
    <ligand>
        <name>substrate</name>
    </ligand>
</feature>
<feature type="binding site" evidence="7">
    <location>
        <position position="79"/>
    </location>
    <ligand>
        <name>substrate</name>
    </ligand>
</feature>
<gene>
    <name evidence="10" type="ordered locus">Mesil_2454</name>
</gene>
<dbReference type="PANTHER" id="PTHR10513">
    <property type="entry name" value="DEOXYNUCLEOSIDE KINASE"/>
    <property type="match status" value="1"/>
</dbReference>
<comment type="similarity">
    <text evidence="1">Belongs to the DCK/DGK family.</text>
</comment>
<dbReference type="CDD" id="cd01673">
    <property type="entry name" value="dNK"/>
    <property type="match status" value="1"/>
</dbReference>
<feature type="binding site" evidence="8">
    <location>
        <begin position="180"/>
        <end position="182"/>
    </location>
    <ligand>
        <name>ATP</name>
        <dbReference type="ChEBI" id="CHEBI:30616"/>
    </ligand>
</feature>
<dbReference type="FunFam" id="3.40.50.300:FF:000659">
    <property type="entry name" value="Deoxyguanosine kinase"/>
    <property type="match status" value="1"/>
</dbReference>
<keyword evidence="3 8" id="KW-0547">Nucleotide-binding</keyword>
<evidence type="ECO:0000256" key="8">
    <source>
        <dbReference type="PIRSR" id="PIRSR000705-3"/>
    </source>
</evidence>
<feature type="domain" description="Deoxynucleoside kinase" evidence="9">
    <location>
        <begin position="3"/>
        <end position="198"/>
    </location>
</feature>
<dbReference type="PANTHER" id="PTHR10513:SF35">
    <property type="entry name" value="DEOXYADENOSINE KINASE"/>
    <property type="match status" value="1"/>
</dbReference>
<dbReference type="InterPro" id="IPR002624">
    <property type="entry name" value="DCK/DGK"/>
</dbReference>
<feature type="active site" description="Proton acceptor" evidence="6">
    <location>
        <position position="78"/>
    </location>
</feature>
<dbReference type="OrthoDB" id="9776634at2"/>
<reference evidence="10 11" key="1">
    <citation type="journal article" date="2010" name="Stand. Genomic Sci.">
        <title>Complete genome sequence of Meiothermus silvanus type strain (VI-R2).</title>
        <authorList>
            <person name="Sikorski J."/>
            <person name="Tindall B.J."/>
            <person name="Lowry S."/>
            <person name="Lucas S."/>
            <person name="Nolan M."/>
            <person name="Copeland A."/>
            <person name="Glavina Del Rio T."/>
            <person name="Tice H."/>
            <person name="Cheng J.F."/>
            <person name="Han C."/>
            <person name="Pitluck S."/>
            <person name="Liolios K."/>
            <person name="Ivanova N."/>
            <person name="Mavromatis K."/>
            <person name="Mikhailova N."/>
            <person name="Pati A."/>
            <person name="Goodwin L."/>
            <person name="Chen A."/>
            <person name="Palaniappan K."/>
            <person name="Land M."/>
            <person name="Hauser L."/>
            <person name="Chang Y.J."/>
            <person name="Jeffries C.D."/>
            <person name="Rohde M."/>
            <person name="Goker M."/>
            <person name="Woyke T."/>
            <person name="Bristow J."/>
            <person name="Eisen J.A."/>
            <person name="Markowitz V."/>
            <person name="Hugenholtz P."/>
            <person name="Kyrpides N.C."/>
            <person name="Klenk H.P."/>
            <person name="Lapidus A."/>
        </authorList>
    </citation>
    <scope>NUCLEOTIDE SEQUENCE [LARGE SCALE GENOMIC DNA]</scope>
    <source>
        <strain evidence="11">ATCC 700542 / DSM 9946 / VI-R2</strain>
    </source>
</reference>
<organism evidence="10 11">
    <name type="scientific">Allomeiothermus silvanus (strain ATCC 700542 / DSM 9946 / NBRC 106475 / NCIMB 13440 / VI-R2)</name>
    <name type="common">Thermus silvanus</name>
    <dbReference type="NCBI Taxonomy" id="526227"/>
    <lineage>
        <taxon>Bacteria</taxon>
        <taxon>Thermotogati</taxon>
        <taxon>Deinococcota</taxon>
        <taxon>Deinococci</taxon>
        <taxon>Thermales</taxon>
        <taxon>Thermaceae</taxon>
        <taxon>Allomeiothermus</taxon>
    </lineage>
</organism>
<proteinExistence type="inferred from homology"/>
<dbReference type="RefSeq" id="WP_013158849.1">
    <property type="nucleotide sequence ID" value="NC_014212.1"/>
</dbReference>
<feature type="binding site" evidence="7">
    <location>
        <position position="84"/>
    </location>
    <ligand>
        <name>substrate</name>
    </ligand>
</feature>
<keyword evidence="5 8" id="KW-0067">ATP-binding</keyword>